<accession>M1X501</accession>
<dbReference type="InterPro" id="IPR029026">
    <property type="entry name" value="tRNA_m1G_MTases_N"/>
</dbReference>
<dbReference type="PANTHER" id="PTHR30027:SF3">
    <property type="entry name" value="16S RRNA (URACIL(1498)-N(3))-METHYLTRANSFERASE"/>
    <property type="match status" value="1"/>
</dbReference>
<evidence type="ECO:0000256" key="12">
    <source>
        <dbReference type="PIRNR" id="PIRNR015601"/>
    </source>
</evidence>
<keyword evidence="9 12" id="KW-0949">S-adenosyl-L-methionine</keyword>
<evidence type="ECO:0000259" key="13">
    <source>
        <dbReference type="Pfam" id="PF04452"/>
    </source>
</evidence>
<evidence type="ECO:0000256" key="3">
    <source>
        <dbReference type="ARBA" id="ARBA00012328"/>
    </source>
</evidence>
<evidence type="ECO:0000256" key="1">
    <source>
        <dbReference type="ARBA" id="ARBA00004496"/>
    </source>
</evidence>
<gene>
    <name evidence="14" type="ORF">RINTHH_8110</name>
</gene>
<dbReference type="AlphaFoldDB" id="M1X501"/>
<dbReference type="STRING" id="1165094.RINTHH_8110"/>
<dbReference type="Pfam" id="PF04452">
    <property type="entry name" value="Methyltrans_RNA"/>
    <property type="match status" value="1"/>
</dbReference>
<comment type="catalytic activity">
    <reaction evidence="11 12">
        <text>uridine(1498) in 16S rRNA + S-adenosyl-L-methionine = N(3)-methyluridine(1498) in 16S rRNA + S-adenosyl-L-homocysteine + H(+)</text>
        <dbReference type="Rhea" id="RHEA:42920"/>
        <dbReference type="Rhea" id="RHEA-COMP:10283"/>
        <dbReference type="Rhea" id="RHEA-COMP:10284"/>
        <dbReference type="ChEBI" id="CHEBI:15378"/>
        <dbReference type="ChEBI" id="CHEBI:57856"/>
        <dbReference type="ChEBI" id="CHEBI:59789"/>
        <dbReference type="ChEBI" id="CHEBI:65315"/>
        <dbReference type="ChEBI" id="CHEBI:74502"/>
        <dbReference type="EC" id="2.1.1.193"/>
    </reaction>
</comment>
<keyword evidence="15" id="KW-1185">Reference proteome</keyword>
<dbReference type="Proteomes" id="UP000053051">
    <property type="component" value="Unassembled WGS sequence"/>
</dbReference>
<organism evidence="14 15">
    <name type="scientific">Richelia intracellularis HH01</name>
    <dbReference type="NCBI Taxonomy" id="1165094"/>
    <lineage>
        <taxon>Bacteria</taxon>
        <taxon>Bacillati</taxon>
        <taxon>Cyanobacteriota</taxon>
        <taxon>Cyanophyceae</taxon>
        <taxon>Nostocales</taxon>
        <taxon>Nostocaceae</taxon>
        <taxon>Richelia</taxon>
    </lineage>
</organism>
<protein>
    <recommendedName>
        <fullName evidence="4 12">Ribosomal RNA small subunit methyltransferase E</fullName>
        <ecNumber evidence="3 12">2.1.1.193</ecNumber>
    </recommendedName>
</protein>
<proteinExistence type="inferred from homology"/>
<comment type="function">
    <text evidence="10 12">Specifically methylates the N3 position of the uracil ring of uridine 1498 (m3U1498) in 16S rRNA. Acts on the fully assembled 30S ribosomal subunit.</text>
</comment>
<dbReference type="NCBIfam" id="TIGR00046">
    <property type="entry name" value="RsmE family RNA methyltransferase"/>
    <property type="match status" value="1"/>
</dbReference>
<evidence type="ECO:0000313" key="14">
    <source>
        <dbReference type="EMBL" id="CCH66966.1"/>
    </source>
</evidence>
<evidence type="ECO:0000256" key="11">
    <source>
        <dbReference type="ARBA" id="ARBA00047944"/>
    </source>
</evidence>
<dbReference type="PIRSF" id="PIRSF015601">
    <property type="entry name" value="MTase_slr0722"/>
    <property type="match status" value="1"/>
</dbReference>
<dbReference type="EC" id="2.1.1.193" evidence="3 12"/>
<dbReference type="GO" id="GO:0005737">
    <property type="term" value="C:cytoplasm"/>
    <property type="evidence" value="ECO:0007669"/>
    <property type="project" value="UniProtKB-SubCell"/>
</dbReference>
<evidence type="ECO:0000256" key="8">
    <source>
        <dbReference type="ARBA" id="ARBA00022679"/>
    </source>
</evidence>
<keyword evidence="6 12" id="KW-0698">rRNA processing</keyword>
<evidence type="ECO:0000256" key="9">
    <source>
        <dbReference type="ARBA" id="ARBA00022691"/>
    </source>
</evidence>
<name>M1X501_9NOST</name>
<comment type="subcellular location">
    <subcellularLocation>
        <location evidence="1 12">Cytoplasm</location>
    </subcellularLocation>
</comment>
<evidence type="ECO:0000256" key="6">
    <source>
        <dbReference type="ARBA" id="ARBA00022552"/>
    </source>
</evidence>
<dbReference type="InterPro" id="IPR029028">
    <property type="entry name" value="Alpha/beta_knot_MTases"/>
</dbReference>
<dbReference type="InterPro" id="IPR046886">
    <property type="entry name" value="RsmE_MTase_dom"/>
</dbReference>
<dbReference type="CDD" id="cd18084">
    <property type="entry name" value="RsmE-like"/>
    <property type="match status" value="1"/>
</dbReference>
<comment type="caution">
    <text evidence="14">The sequence shown here is derived from an EMBL/GenBank/DDBJ whole genome shotgun (WGS) entry which is preliminary data.</text>
</comment>
<keyword evidence="8 12" id="KW-0808">Transferase</keyword>
<evidence type="ECO:0000256" key="4">
    <source>
        <dbReference type="ARBA" id="ARBA00013673"/>
    </source>
</evidence>
<sequence>MDGMGQWWLAKLNEGTAKIVKSLQVETELPVPVTLIAALPKGNGFDEVIRCCTELGVTCITLVLSTRTLLKPSLQKLARWHRIAKEAAEQSKRAFIPTIIGPVNFESAILKNTAKYSFICECHDYYPHLKQIVSSSYVTSEIVIAIGPEGGWTETEIQLAITNGFQPVSLGKRILRAVTAPILALSVVTSELEATVRHSIHQGTL</sequence>
<dbReference type="PANTHER" id="PTHR30027">
    <property type="entry name" value="RIBOSOMAL RNA SMALL SUBUNIT METHYLTRANSFERASE E"/>
    <property type="match status" value="1"/>
</dbReference>
<keyword evidence="7 12" id="KW-0489">Methyltransferase</keyword>
<dbReference type="SUPFAM" id="SSF75217">
    <property type="entry name" value="alpha/beta knot"/>
    <property type="match status" value="1"/>
</dbReference>
<reference evidence="15" key="2">
    <citation type="submission" date="2016-01" db="EMBL/GenBank/DDBJ databases">
        <title>Diatom-associated endosymboitic cyanobacterium lacks core nitrogen metabolism enzymes.</title>
        <authorList>
            <person name="Hilton J.A."/>
            <person name="Foster R.A."/>
            <person name="Tripp H.J."/>
            <person name="Carter B.J."/>
            <person name="Zehr J.P."/>
            <person name="Villareal T.A."/>
        </authorList>
    </citation>
    <scope>NUCLEOTIDE SEQUENCE [LARGE SCALE GENOMIC DNA]</scope>
    <source>
        <strain evidence="15">HH01</strain>
    </source>
</reference>
<evidence type="ECO:0000256" key="7">
    <source>
        <dbReference type="ARBA" id="ARBA00022603"/>
    </source>
</evidence>
<dbReference type="InterPro" id="IPR006700">
    <property type="entry name" value="RsmE"/>
</dbReference>
<keyword evidence="5 12" id="KW-0963">Cytoplasm</keyword>
<dbReference type="EMBL" id="CAIY01000029">
    <property type="protein sequence ID" value="CCH66966.1"/>
    <property type="molecule type" value="Genomic_DNA"/>
</dbReference>
<comment type="similarity">
    <text evidence="2 12">Belongs to the RNA methyltransferase RsmE family.</text>
</comment>
<evidence type="ECO:0000256" key="2">
    <source>
        <dbReference type="ARBA" id="ARBA00005528"/>
    </source>
</evidence>
<dbReference type="GO" id="GO:0070475">
    <property type="term" value="P:rRNA base methylation"/>
    <property type="evidence" value="ECO:0007669"/>
    <property type="project" value="TreeGrafter"/>
</dbReference>
<reference evidence="14 15" key="1">
    <citation type="submission" date="2012-05" db="EMBL/GenBank/DDBJ databases">
        <authorList>
            <person name="Hilton J."/>
        </authorList>
    </citation>
    <scope>NUCLEOTIDE SEQUENCE [LARGE SCALE GENOMIC DNA]</scope>
    <source>
        <strain evidence="14 15">HH01</strain>
    </source>
</reference>
<dbReference type="GO" id="GO:0070042">
    <property type="term" value="F:rRNA (uridine-N3-)-methyltransferase activity"/>
    <property type="evidence" value="ECO:0007669"/>
    <property type="project" value="TreeGrafter"/>
</dbReference>
<evidence type="ECO:0000256" key="5">
    <source>
        <dbReference type="ARBA" id="ARBA00022490"/>
    </source>
</evidence>
<evidence type="ECO:0000313" key="15">
    <source>
        <dbReference type="Proteomes" id="UP000053051"/>
    </source>
</evidence>
<dbReference type="Gene3D" id="3.40.1280.10">
    <property type="match status" value="1"/>
</dbReference>
<evidence type="ECO:0000256" key="10">
    <source>
        <dbReference type="ARBA" id="ARBA00025699"/>
    </source>
</evidence>
<feature type="domain" description="Ribosomal RNA small subunit methyltransferase E methyltransferase" evidence="13">
    <location>
        <begin position="28"/>
        <end position="188"/>
    </location>
</feature>